<evidence type="ECO:0000313" key="2">
    <source>
        <dbReference type="Proteomes" id="UP000078492"/>
    </source>
</evidence>
<evidence type="ECO:0000313" key="1">
    <source>
        <dbReference type="EMBL" id="KYN18681.1"/>
    </source>
</evidence>
<dbReference type="Proteomes" id="UP000078492">
    <property type="component" value="Unassembled WGS sequence"/>
</dbReference>
<organism evidence="1 2">
    <name type="scientific">Trachymyrmex cornetzi</name>
    <dbReference type="NCBI Taxonomy" id="471704"/>
    <lineage>
        <taxon>Eukaryota</taxon>
        <taxon>Metazoa</taxon>
        <taxon>Ecdysozoa</taxon>
        <taxon>Arthropoda</taxon>
        <taxon>Hexapoda</taxon>
        <taxon>Insecta</taxon>
        <taxon>Pterygota</taxon>
        <taxon>Neoptera</taxon>
        <taxon>Endopterygota</taxon>
        <taxon>Hymenoptera</taxon>
        <taxon>Apocrita</taxon>
        <taxon>Aculeata</taxon>
        <taxon>Formicoidea</taxon>
        <taxon>Formicidae</taxon>
        <taxon>Myrmicinae</taxon>
        <taxon>Trachymyrmex</taxon>
    </lineage>
</organism>
<accession>A0A151J627</accession>
<dbReference type="AlphaFoldDB" id="A0A151J627"/>
<protein>
    <submittedName>
        <fullName evidence="1">Uncharacterized protein</fullName>
    </submittedName>
</protein>
<keyword evidence="2" id="KW-1185">Reference proteome</keyword>
<sequence length="245" mass="28869">MTQVHRGDAVEREERRYPTRSACACSLSFFPALLGIPSQRGEGRGRKKKEDKTFREYSHLIFAISSRRSRLTLDNYKRESINNKLMSKYEGPFVMRILNNNKYWPLVQVELEALLENNITQIEKDITIQGFRSYVQQFILLEIYSKSGDEKYAVELKDIPKKIKFSFMMEEYSLVGTVNFKAPTKQMRRSTPQDIGHYTAISYRHNKWIHYDDCKEAEKTLSDNYIANPHIILYTLHNNFNTKVF</sequence>
<reference evidence="1 2" key="1">
    <citation type="submission" date="2015-09" db="EMBL/GenBank/DDBJ databases">
        <title>Trachymyrmex cornetzi WGS genome.</title>
        <authorList>
            <person name="Nygaard S."/>
            <person name="Hu H."/>
            <person name="Boomsma J."/>
            <person name="Zhang G."/>
        </authorList>
    </citation>
    <scope>NUCLEOTIDE SEQUENCE [LARGE SCALE GENOMIC DNA]</scope>
    <source>
        <strain evidence="1">Tcor2-1</strain>
        <tissue evidence="1">Whole body</tissue>
    </source>
</reference>
<dbReference type="EMBL" id="KQ979878">
    <property type="protein sequence ID" value="KYN18681.1"/>
    <property type="molecule type" value="Genomic_DNA"/>
</dbReference>
<name>A0A151J627_9HYME</name>
<gene>
    <name evidence="1" type="ORF">ALC57_08975</name>
</gene>
<proteinExistence type="predicted"/>